<gene>
    <name evidence="2" type="ORF">NS331_12705</name>
</gene>
<evidence type="ECO:0000313" key="2">
    <source>
        <dbReference type="EMBL" id="KTT21227.1"/>
    </source>
</evidence>
<comment type="caution">
    <text evidence="2">The sequence shown here is derived from an EMBL/GenBank/DDBJ whole genome shotgun (WGS) entry which is preliminary data.</text>
</comment>
<keyword evidence="2" id="KW-0378">Hydrolase</keyword>
<dbReference type="PROSITE" id="PS00571">
    <property type="entry name" value="AMIDASES"/>
    <property type="match status" value="1"/>
</dbReference>
<dbReference type="EMBL" id="LDSL01000072">
    <property type="protein sequence ID" value="KTT21227.1"/>
    <property type="molecule type" value="Genomic_DNA"/>
</dbReference>
<dbReference type="InterPro" id="IPR020556">
    <property type="entry name" value="Amidase_CS"/>
</dbReference>
<accession>A0A147GUY3</accession>
<organism evidence="2 3">
    <name type="scientific">Pseudacidovorax intermedius</name>
    <dbReference type="NCBI Taxonomy" id="433924"/>
    <lineage>
        <taxon>Bacteria</taxon>
        <taxon>Pseudomonadati</taxon>
        <taxon>Pseudomonadota</taxon>
        <taxon>Betaproteobacteria</taxon>
        <taxon>Burkholderiales</taxon>
        <taxon>Comamonadaceae</taxon>
        <taxon>Pseudacidovorax</taxon>
    </lineage>
</organism>
<dbReference type="PANTHER" id="PTHR11895:SF176">
    <property type="entry name" value="AMIDASE AMID-RELATED"/>
    <property type="match status" value="1"/>
</dbReference>
<dbReference type="PATRIC" id="fig|433924.3.peg.4597"/>
<dbReference type="Pfam" id="PF01425">
    <property type="entry name" value="Amidase"/>
    <property type="match status" value="1"/>
</dbReference>
<dbReference type="GO" id="GO:0004040">
    <property type="term" value="F:amidase activity"/>
    <property type="evidence" value="ECO:0007669"/>
    <property type="project" value="UniProtKB-EC"/>
</dbReference>
<protein>
    <submittedName>
        <fullName evidence="2">Amidase</fullName>
        <ecNumber evidence="2">3.5.1.4</ecNumber>
    </submittedName>
</protein>
<sequence length="326" mass="34326">PTPHNVADPVVPRIPGGSSSGAAVSVAAGAALIGLGSDTGGSIRTPAALNGIVGFKPTARRVPLTGTVPLSPTLDSIGAVTLSVRDAIVAHEVLAARAIRVEHKPPGMRRLAVPRTLLLDGLDETVSAAFGAALARLAQAGFQIEDIDLPVIQEFGGLQSRGGFAAFEAYAWHRDRLARDAGRYDPRVLARILKGRAMGEGDYIALCQARRRWIEAVEALTADFDALLSPTVPMVAPPIADVAPGAERDDAFFEVNARLVRNTSVVNMLDGCALTLPCHQAGQLPVGLMVWHGCMRDDTVLCTALQVEAALTERPAPARPWRTSPP</sequence>
<dbReference type="Proteomes" id="UP000072741">
    <property type="component" value="Unassembled WGS sequence"/>
</dbReference>
<reference evidence="2 3" key="1">
    <citation type="journal article" date="2016" name="Front. Microbiol.">
        <title>Genomic Resource of Rice Seed Associated Bacteria.</title>
        <authorList>
            <person name="Midha S."/>
            <person name="Bansal K."/>
            <person name="Sharma S."/>
            <person name="Kumar N."/>
            <person name="Patil P.P."/>
            <person name="Chaudhry V."/>
            <person name="Patil P.B."/>
        </authorList>
    </citation>
    <scope>NUCLEOTIDE SEQUENCE [LARGE SCALE GENOMIC DNA]</scope>
    <source>
        <strain evidence="2 3">NS331</strain>
    </source>
</reference>
<dbReference type="PANTHER" id="PTHR11895">
    <property type="entry name" value="TRANSAMIDASE"/>
    <property type="match status" value="1"/>
</dbReference>
<feature type="domain" description="Amidase" evidence="1">
    <location>
        <begin position="13"/>
        <end position="301"/>
    </location>
</feature>
<dbReference type="InterPro" id="IPR023631">
    <property type="entry name" value="Amidase_dom"/>
</dbReference>
<name>A0A147GUY3_9BURK</name>
<dbReference type="AlphaFoldDB" id="A0A147GUY3"/>
<proteinExistence type="predicted"/>
<evidence type="ECO:0000259" key="1">
    <source>
        <dbReference type="Pfam" id="PF01425"/>
    </source>
</evidence>
<dbReference type="OrthoDB" id="112488at2"/>
<dbReference type="EC" id="3.5.1.4" evidence="2"/>
<dbReference type="SUPFAM" id="SSF75304">
    <property type="entry name" value="Amidase signature (AS) enzymes"/>
    <property type="match status" value="1"/>
</dbReference>
<evidence type="ECO:0000313" key="3">
    <source>
        <dbReference type="Proteomes" id="UP000072741"/>
    </source>
</evidence>
<dbReference type="InterPro" id="IPR036928">
    <property type="entry name" value="AS_sf"/>
</dbReference>
<dbReference type="InterPro" id="IPR000120">
    <property type="entry name" value="Amidase"/>
</dbReference>
<dbReference type="RefSeq" id="WP_058642356.1">
    <property type="nucleotide sequence ID" value="NZ_LDSL01000072.1"/>
</dbReference>
<feature type="non-terminal residue" evidence="2">
    <location>
        <position position="1"/>
    </location>
</feature>
<dbReference type="Gene3D" id="3.90.1300.10">
    <property type="entry name" value="Amidase signature (AS) domain"/>
    <property type="match status" value="1"/>
</dbReference>
<keyword evidence="3" id="KW-1185">Reference proteome</keyword>